<dbReference type="AlphaFoldDB" id="A0AAP2DFP3"/>
<sequence length="68" mass="7232">MEIESGAECLLDGKTKVVVIRPLNRSKTVFSVQLPEKGIDTVDRSRLTPLAAAEVSATPQSVPGLALK</sequence>
<name>A0AAP2DFP3_9BACT</name>
<dbReference type="RefSeq" id="WP_254158756.1">
    <property type="nucleotide sequence ID" value="NZ_JAHESF010000001.1"/>
</dbReference>
<dbReference type="EMBL" id="JAHESF010000001">
    <property type="protein sequence ID" value="MBT1695276.1"/>
    <property type="molecule type" value="Genomic_DNA"/>
</dbReference>
<evidence type="ECO:0000313" key="2">
    <source>
        <dbReference type="Proteomes" id="UP001319200"/>
    </source>
</evidence>
<organism evidence="1 2">
    <name type="scientific">Chryseosolibacter histidini</name>
    <dbReference type="NCBI Taxonomy" id="2782349"/>
    <lineage>
        <taxon>Bacteria</taxon>
        <taxon>Pseudomonadati</taxon>
        <taxon>Bacteroidota</taxon>
        <taxon>Cytophagia</taxon>
        <taxon>Cytophagales</taxon>
        <taxon>Chryseotaleaceae</taxon>
        <taxon>Chryseosolibacter</taxon>
    </lineage>
</organism>
<dbReference type="Proteomes" id="UP001319200">
    <property type="component" value="Unassembled WGS sequence"/>
</dbReference>
<accession>A0AAP2DFP3</accession>
<gene>
    <name evidence="1" type="ORF">KK083_00220</name>
</gene>
<evidence type="ECO:0000313" key="1">
    <source>
        <dbReference type="EMBL" id="MBT1695276.1"/>
    </source>
</evidence>
<comment type="caution">
    <text evidence="1">The sequence shown here is derived from an EMBL/GenBank/DDBJ whole genome shotgun (WGS) entry which is preliminary data.</text>
</comment>
<protein>
    <submittedName>
        <fullName evidence="1">Uncharacterized protein</fullName>
    </submittedName>
</protein>
<proteinExistence type="predicted"/>
<keyword evidence="2" id="KW-1185">Reference proteome</keyword>
<reference evidence="1 2" key="1">
    <citation type="submission" date="2021-05" db="EMBL/GenBank/DDBJ databases">
        <title>A Polyphasic approach of four new species of the genus Ohtaekwangia: Ohtaekwangia histidinii sp. nov., Ohtaekwangia cretensis sp. nov., Ohtaekwangia indiensis sp. nov., Ohtaekwangia reichenbachii sp. nov. from diverse environment.</title>
        <authorList>
            <person name="Octaviana S."/>
        </authorList>
    </citation>
    <scope>NUCLEOTIDE SEQUENCE [LARGE SCALE GENOMIC DNA]</scope>
    <source>
        <strain evidence="1 2">PWU4</strain>
    </source>
</reference>